<dbReference type="SUPFAM" id="SSF64438">
    <property type="entry name" value="CNF1/YfiH-like putative cysteine hydrolases"/>
    <property type="match status" value="1"/>
</dbReference>
<organism evidence="3 4">
    <name type="scientific">Alkalilimnicola ehrlichii</name>
    <dbReference type="NCBI Taxonomy" id="351052"/>
    <lineage>
        <taxon>Bacteria</taxon>
        <taxon>Pseudomonadati</taxon>
        <taxon>Pseudomonadota</taxon>
        <taxon>Gammaproteobacteria</taxon>
        <taxon>Chromatiales</taxon>
        <taxon>Ectothiorhodospiraceae</taxon>
        <taxon>Alkalilimnicola</taxon>
    </lineage>
</organism>
<dbReference type="EMBL" id="NFZW01000003">
    <property type="protein sequence ID" value="RFA38548.1"/>
    <property type="molecule type" value="Genomic_DNA"/>
</dbReference>
<proteinExistence type="predicted"/>
<dbReference type="GO" id="GO:0006935">
    <property type="term" value="P:chemotaxis"/>
    <property type="evidence" value="ECO:0007669"/>
    <property type="project" value="UniProtKB-KW"/>
</dbReference>
<evidence type="ECO:0000256" key="1">
    <source>
        <dbReference type="ARBA" id="ARBA00022500"/>
    </source>
</evidence>
<gene>
    <name evidence="3" type="ORF">CAL65_04155</name>
</gene>
<keyword evidence="2" id="KW-0378">Hydrolase</keyword>
<protein>
    <recommendedName>
        <fullName evidence="5">Chemotaxis protein CheD</fullName>
    </recommendedName>
</protein>
<dbReference type="GO" id="GO:0050568">
    <property type="term" value="F:protein-glutamine glutaminase activity"/>
    <property type="evidence" value="ECO:0007669"/>
    <property type="project" value="InterPro"/>
</dbReference>
<reference evidence="4" key="1">
    <citation type="submission" date="2017-05" db="EMBL/GenBank/DDBJ databases">
        <authorList>
            <person name="Sharma S."/>
            <person name="Sidhu C."/>
            <person name="Pinnaka A.K."/>
        </authorList>
    </citation>
    <scope>NUCLEOTIDE SEQUENCE [LARGE SCALE GENOMIC DNA]</scope>
    <source>
        <strain evidence="4">AK93</strain>
    </source>
</reference>
<evidence type="ECO:0008006" key="5">
    <source>
        <dbReference type="Google" id="ProtNLM"/>
    </source>
</evidence>
<dbReference type="PANTHER" id="PTHR35147">
    <property type="entry name" value="CHEMORECEPTOR GLUTAMINE DEAMIDASE CHED-RELATED"/>
    <property type="match status" value="1"/>
</dbReference>
<name>A0A3E0X1X9_9GAMM</name>
<evidence type="ECO:0000313" key="3">
    <source>
        <dbReference type="EMBL" id="RFA38548.1"/>
    </source>
</evidence>
<dbReference type="PANTHER" id="PTHR35147:SF3">
    <property type="entry name" value="CHEMORECEPTOR GLUTAMINE DEAMIDASE CHED 1-RELATED"/>
    <property type="match status" value="1"/>
</dbReference>
<evidence type="ECO:0000256" key="2">
    <source>
        <dbReference type="ARBA" id="ARBA00022801"/>
    </source>
</evidence>
<keyword evidence="4" id="KW-1185">Reference proteome</keyword>
<sequence length="91" mass="10372">MSVRLGTGIDLFVHPGEYEFADENFCLRTTLGSCVAITFWHKERRLGGMCHFMLPERARLDGSDLNPRYAGDALELMVRAAKQRRTAPRIM</sequence>
<keyword evidence="1" id="KW-0145">Chemotaxis</keyword>
<dbReference type="InterPro" id="IPR005659">
    <property type="entry name" value="Chemorcpt_Glu_NH3ase_CheD"/>
</dbReference>
<dbReference type="InterPro" id="IPR011324">
    <property type="entry name" value="Cytotoxic_necrot_fac-like_cat"/>
</dbReference>
<dbReference type="CDD" id="cd16352">
    <property type="entry name" value="CheD"/>
    <property type="match status" value="1"/>
</dbReference>
<dbReference type="AlphaFoldDB" id="A0A3E0X1X9"/>
<evidence type="ECO:0000313" key="4">
    <source>
        <dbReference type="Proteomes" id="UP000256763"/>
    </source>
</evidence>
<dbReference type="Gene3D" id="3.30.1330.200">
    <property type="match status" value="1"/>
</dbReference>
<comment type="caution">
    <text evidence="3">The sequence shown here is derived from an EMBL/GenBank/DDBJ whole genome shotgun (WGS) entry which is preliminary data.</text>
</comment>
<dbReference type="Proteomes" id="UP000256763">
    <property type="component" value="Unassembled WGS sequence"/>
</dbReference>
<accession>A0A3E0X1X9</accession>
<dbReference type="InterPro" id="IPR038592">
    <property type="entry name" value="CheD-like_sf"/>
</dbReference>